<protein>
    <submittedName>
        <fullName evidence="2">Uncharacterized protein</fullName>
    </submittedName>
</protein>
<evidence type="ECO:0000313" key="3">
    <source>
        <dbReference type="Proteomes" id="UP001372338"/>
    </source>
</evidence>
<feature type="signal peptide" evidence="1">
    <location>
        <begin position="1"/>
        <end position="20"/>
    </location>
</feature>
<name>A0AAN9EFZ9_CROPI</name>
<feature type="chain" id="PRO_5042952551" evidence="1">
    <location>
        <begin position="21"/>
        <end position="116"/>
    </location>
</feature>
<gene>
    <name evidence="2" type="ORF">RIF29_29735</name>
</gene>
<evidence type="ECO:0000313" key="2">
    <source>
        <dbReference type="EMBL" id="KAK7256294.1"/>
    </source>
</evidence>
<keyword evidence="3" id="KW-1185">Reference proteome</keyword>
<proteinExistence type="predicted"/>
<accession>A0AAN9EFZ9</accession>
<keyword evidence="1" id="KW-0732">Signal</keyword>
<organism evidence="2 3">
    <name type="scientific">Crotalaria pallida</name>
    <name type="common">Smooth rattlebox</name>
    <name type="synonym">Crotalaria striata</name>
    <dbReference type="NCBI Taxonomy" id="3830"/>
    <lineage>
        <taxon>Eukaryota</taxon>
        <taxon>Viridiplantae</taxon>
        <taxon>Streptophyta</taxon>
        <taxon>Embryophyta</taxon>
        <taxon>Tracheophyta</taxon>
        <taxon>Spermatophyta</taxon>
        <taxon>Magnoliopsida</taxon>
        <taxon>eudicotyledons</taxon>
        <taxon>Gunneridae</taxon>
        <taxon>Pentapetalae</taxon>
        <taxon>rosids</taxon>
        <taxon>fabids</taxon>
        <taxon>Fabales</taxon>
        <taxon>Fabaceae</taxon>
        <taxon>Papilionoideae</taxon>
        <taxon>50 kb inversion clade</taxon>
        <taxon>genistoids sensu lato</taxon>
        <taxon>core genistoids</taxon>
        <taxon>Crotalarieae</taxon>
        <taxon>Crotalaria</taxon>
    </lineage>
</organism>
<comment type="caution">
    <text evidence="2">The sequence shown here is derived from an EMBL/GenBank/DDBJ whole genome shotgun (WGS) entry which is preliminary data.</text>
</comment>
<dbReference type="Proteomes" id="UP001372338">
    <property type="component" value="Unassembled WGS sequence"/>
</dbReference>
<dbReference type="EMBL" id="JAYWIO010000006">
    <property type="protein sequence ID" value="KAK7256294.1"/>
    <property type="molecule type" value="Genomic_DNA"/>
</dbReference>
<reference evidence="2 3" key="1">
    <citation type="submission" date="2024-01" db="EMBL/GenBank/DDBJ databases">
        <title>The genomes of 5 underutilized Papilionoideae crops provide insights into root nodulation and disease resistanc.</title>
        <authorList>
            <person name="Yuan L."/>
        </authorList>
    </citation>
    <scope>NUCLEOTIDE SEQUENCE [LARGE SCALE GENOMIC DNA]</scope>
    <source>
        <strain evidence="2">ZHUSHIDOU_FW_LH</strain>
        <tissue evidence="2">Leaf</tissue>
    </source>
</reference>
<sequence>MGVNLLISAHILFRLELVMRHEPEYEVVFWDRRRIPDLLIQGKCRTITQKEIISVLNRILLVQTHQFQEQIFHLVSNRGSASSASCGFDRGLLPKIPIVLSSLRKSFVKQHLKILL</sequence>
<evidence type="ECO:0000256" key="1">
    <source>
        <dbReference type="SAM" id="SignalP"/>
    </source>
</evidence>
<dbReference type="AlphaFoldDB" id="A0AAN9EFZ9"/>